<proteinExistence type="predicted"/>
<dbReference type="SUPFAM" id="SSF81383">
    <property type="entry name" value="F-box domain"/>
    <property type="match status" value="1"/>
</dbReference>
<evidence type="ECO:0000256" key="1">
    <source>
        <dbReference type="SAM" id="MobiDB-lite"/>
    </source>
</evidence>
<feature type="region of interest" description="Disordered" evidence="1">
    <location>
        <begin position="240"/>
        <end position="270"/>
    </location>
</feature>
<feature type="domain" description="F-box" evidence="2">
    <location>
        <begin position="7"/>
        <end position="55"/>
    </location>
</feature>
<organism evidence="3 4">
    <name type="scientific">Laetiporus sulphureus 93-53</name>
    <dbReference type="NCBI Taxonomy" id="1314785"/>
    <lineage>
        <taxon>Eukaryota</taxon>
        <taxon>Fungi</taxon>
        <taxon>Dikarya</taxon>
        <taxon>Basidiomycota</taxon>
        <taxon>Agaricomycotina</taxon>
        <taxon>Agaricomycetes</taxon>
        <taxon>Polyporales</taxon>
        <taxon>Laetiporus</taxon>
    </lineage>
</organism>
<dbReference type="RefSeq" id="XP_040763408.1">
    <property type="nucleotide sequence ID" value="XM_040904565.1"/>
</dbReference>
<reference evidence="3 4" key="1">
    <citation type="journal article" date="2016" name="Mol. Biol. Evol.">
        <title>Comparative Genomics of Early-Diverging Mushroom-Forming Fungi Provides Insights into the Origins of Lignocellulose Decay Capabilities.</title>
        <authorList>
            <person name="Nagy L.G."/>
            <person name="Riley R."/>
            <person name="Tritt A."/>
            <person name="Adam C."/>
            <person name="Daum C."/>
            <person name="Floudas D."/>
            <person name="Sun H."/>
            <person name="Yadav J.S."/>
            <person name="Pangilinan J."/>
            <person name="Larsson K.H."/>
            <person name="Matsuura K."/>
            <person name="Barry K."/>
            <person name="Labutti K."/>
            <person name="Kuo R."/>
            <person name="Ohm R.A."/>
            <person name="Bhattacharya S.S."/>
            <person name="Shirouzu T."/>
            <person name="Yoshinaga Y."/>
            <person name="Martin F.M."/>
            <person name="Grigoriev I.V."/>
            <person name="Hibbett D.S."/>
        </authorList>
    </citation>
    <scope>NUCLEOTIDE SEQUENCE [LARGE SCALE GENOMIC DNA]</scope>
    <source>
        <strain evidence="3 4">93-53</strain>
    </source>
</reference>
<evidence type="ECO:0000259" key="2">
    <source>
        <dbReference type="PROSITE" id="PS50181"/>
    </source>
</evidence>
<dbReference type="InterPro" id="IPR001810">
    <property type="entry name" value="F-box_dom"/>
</dbReference>
<evidence type="ECO:0000313" key="4">
    <source>
        <dbReference type="Proteomes" id="UP000076871"/>
    </source>
</evidence>
<dbReference type="EMBL" id="KV427629">
    <property type="protein sequence ID" value="KZT05668.1"/>
    <property type="molecule type" value="Genomic_DNA"/>
</dbReference>
<evidence type="ECO:0000313" key="3">
    <source>
        <dbReference type="EMBL" id="KZT05668.1"/>
    </source>
</evidence>
<dbReference type="STRING" id="1314785.A0A165DUQ8"/>
<gene>
    <name evidence="3" type="ORF">LAESUDRAFT_655602</name>
</gene>
<dbReference type="GeneID" id="63821595"/>
<dbReference type="InterPro" id="IPR036047">
    <property type="entry name" value="F-box-like_dom_sf"/>
</dbReference>
<dbReference type="InParanoid" id="A0A165DUQ8"/>
<dbReference type="OrthoDB" id="2532648at2759"/>
<keyword evidence="4" id="KW-1185">Reference proteome</keyword>
<dbReference type="PROSITE" id="PS50181">
    <property type="entry name" value="FBOX"/>
    <property type="match status" value="1"/>
</dbReference>
<dbReference type="Proteomes" id="UP000076871">
    <property type="component" value="Unassembled WGS sequence"/>
</dbReference>
<protein>
    <recommendedName>
        <fullName evidence="2">F-box domain-containing protein</fullName>
    </recommendedName>
</protein>
<accession>A0A165DUQ8</accession>
<sequence length="394" mass="44366">MVTQSQHNSLESLPVELIADTLSELDLSSLVTVSNLSQRLRGVSSDPSLNPWRRPILRTLRDPNSEYDPSLKHLSVRSTVPRQNFIEVLSLASARYLLYEASLPNLRDSEWEECFRRRFLPGWEKIRKDGPWKEAFLKSLYRVWHRTGTACTVDEAWTKYIVLNKNGTANEVDSTARNFDPLHVFEEMRFQNDLLHLQPSIRVLCEFTDVRMLAIGVLHTPRASFGLNNNARALLHPPGIEKDAAVDPDSDSSSQSESESGHTNERPIYMRKVNGRGVNGIYRQLTHPSPAPSHKNYPFYTPGGKDNRWMGTGDLEETGQQWVGSMMIIAQYIDPHTKEAFGAVDAVPPLQDRALVEGLGPNHYTSLTFADLNAIAPWLETTKQIEGPGLGHAD</sequence>
<dbReference type="Gene3D" id="1.20.1280.50">
    <property type="match status" value="1"/>
</dbReference>
<dbReference type="AlphaFoldDB" id="A0A165DUQ8"/>
<name>A0A165DUQ8_9APHY</name>